<dbReference type="OMA" id="SYEREQT"/>
<dbReference type="Proteomes" id="UP000002669">
    <property type="component" value="Unassembled WGS sequence"/>
</dbReference>
<keyword evidence="3" id="KW-1185">Reference proteome</keyword>
<dbReference type="HOGENOM" id="CLU_085155_0_0_1"/>
<accession>E4UW69</accession>
<proteinExistence type="predicted"/>
<dbReference type="VEuPathDB" id="FungiDB:MGYG_04680"/>
<feature type="compositionally biased region" description="Basic and acidic residues" evidence="1">
    <location>
        <begin position="183"/>
        <end position="196"/>
    </location>
</feature>
<dbReference type="OrthoDB" id="5426872at2759"/>
<sequence>MAHQAGPSPLPATTILKSERISQAEAHEFLTAYLDRAASDPGFQPDSTLSPQGPIAAGVGSSPNLVIHNLKRVQAGLAGEVLGKDLIYAKLENEGGAAGGVFELHSHNATDGQNWGGKKRDTAAVTGWQDLQSYEREQTDIVEAGDGDEEVVAVEDNIEAVEDAQEEGKIDKEERKRRKKERRKQEQKAKMAAAREENEDDEAEI</sequence>
<reference evidence="3" key="1">
    <citation type="journal article" date="2012" name="MBio">
        <title>Comparative genome analysis of Trichophyton rubrum and related dermatophytes reveals candidate genes involved in infection.</title>
        <authorList>
            <person name="Martinez D.A."/>
            <person name="Oliver B.G."/>
            <person name="Graeser Y."/>
            <person name="Goldberg J.M."/>
            <person name="Li W."/>
            <person name="Martinez-Rossi N.M."/>
            <person name="Monod M."/>
            <person name="Shelest E."/>
            <person name="Barton R.C."/>
            <person name="Birch E."/>
            <person name="Brakhage A.A."/>
            <person name="Chen Z."/>
            <person name="Gurr S.J."/>
            <person name="Heiman D."/>
            <person name="Heitman J."/>
            <person name="Kosti I."/>
            <person name="Rossi A."/>
            <person name="Saif S."/>
            <person name="Samalova M."/>
            <person name="Saunders C.W."/>
            <person name="Shea T."/>
            <person name="Summerbell R.C."/>
            <person name="Xu J."/>
            <person name="Young S."/>
            <person name="Zeng Q."/>
            <person name="Birren B.W."/>
            <person name="Cuomo C.A."/>
            <person name="White T.C."/>
        </authorList>
    </citation>
    <scope>NUCLEOTIDE SEQUENCE [LARGE SCALE GENOMIC DNA]</scope>
    <source>
        <strain evidence="3">ATCC MYA-4604 / CBS 118893</strain>
    </source>
</reference>
<dbReference type="GeneID" id="10027356"/>
<organism evidence="3">
    <name type="scientific">Arthroderma gypseum (strain ATCC MYA-4604 / CBS 118893)</name>
    <name type="common">Microsporum gypseum</name>
    <dbReference type="NCBI Taxonomy" id="535722"/>
    <lineage>
        <taxon>Eukaryota</taxon>
        <taxon>Fungi</taxon>
        <taxon>Dikarya</taxon>
        <taxon>Ascomycota</taxon>
        <taxon>Pezizomycotina</taxon>
        <taxon>Eurotiomycetes</taxon>
        <taxon>Eurotiomycetidae</taxon>
        <taxon>Onygenales</taxon>
        <taxon>Arthrodermataceae</taxon>
        <taxon>Nannizzia</taxon>
    </lineage>
</organism>
<dbReference type="eggNOG" id="ENOG502SSNK">
    <property type="taxonomic scope" value="Eukaryota"/>
</dbReference>
<evidence type="ECO:0000313" key="3">
    <source>
        <dbReference type="Proteomes" id="UP000002669"/>
    </source>
</evidence>
<dbReference type="InParanoid" id="E4UW69"/>
<protein>
    <submittedName>
        <fullName evidence="2">Uncharacterized protein</fullName>
    </submittedName>
</protein>
<dbReference type="EMBL" id="DS989825">
    <property type="protein sequence ID" value="EFR01677.1"/>
    <property type="molecule type" value="Genomic_DNA"/>
</dbReference>
<evidence type="ECO:0000313" key="2">
    <source>
        <dbReference type="EMBL" id="EFR01677.1"/>
    </source>
</evidence>
<dbReference type="AlphaFoldDB" id="E4UW69"/>
<evidence type="ECO:0000256" key="1">
    <source>
        <dbReference type="SAM" id="MobiDB-lite"/>
    </source>
</evidence>
<feature type="region of interest" description="Disordered" evidence="1">
    <location>
        <begin position="160"/>
        <end position="205"/>
    </location>
</feature>
<gene>
    <name evidence="2" type="ORF">MGYG_04680</name>
</gene>
<dbReference type="RefSeq" id="XP_003172088.1">
    <property type="nucleotide sequence ID" value="XM_003172040.1"/>
</dbReference>
<name>E4UW69_ARTGP</name>